<sequence length="816" mass="87731">MKILKFGGTSVGSAQSISTLVQLVKEQKQQDEAVAVVCSAMSGVTNTLLQLVAEASAGKEYGTGLKTIEDRHFALVKTLLEVKHQNVALLGLRLYFNELEELLAGVRALGEASPRTNDRVVAYGELCSNYTIAHVLRQHGVKAVFADARQLIRTDSNHGSAAVDEALTNQLVNDFFSQHPSAVPVITGFIASDLHSNTTTLGRGGSDYTAALVGAAVGADQVQIWTDVDGFMTADPRLVKKAFPLKQLSYNEAIELSYFGAKVVHPPTMLPAIAKGIPIVVKNTFNPSFSGTLIGPKASVNGSLVKGITSIPVVSMLTVQGGGMVGYKGFSGRLFSALAQAGVNVILITQASSEHSITLAVSPAEARAASTAIEAEFGYELLSGRLSKPTVEEGYSVMAVVGENMKQAIGLSGKLFSALGRSGVNINAIAQGSSELNISVVVSSEDLSKALNSVHDALFLSPVKTLNVYCCGTGNIGATLLRQLEQHQEHLQASRHLRINLAGVCNSRQMLWNRDGISLKNWQDELVENGEQADLERFMEQAVSLNLPNSVFIDNTGSADVASSYRQLFEQSFSVVTCNKIRNCGTFSDYYKDKQVVRKYGVDYYFETNVGAGLPVIKTLHDLLISGDQVLKIEAILSGTISYIFNEYKGDKTFAAVVREAQQKGFTEPDPRDDLSGLDFARKMLILARETGLPMELPEVQIQPILPENCVAAPTVEAFYQELEKSEPYFARLKEEAAASGKVLRYIGSLEDGKVKIALVMAGPEHPFFGLSGSDNIISFTTERYRLNPMVIKGPGAGAEVTAAGVLADLVRVAAY</sequence>
<comment type="cofactor">
    <cofactor evidence="1">
        <name>a metal cation</name>
        <dbReference type="ChEBI" id="CHEBI:25213"/>
    </cofactor>
</comment>
<evidence type="ECO:0000256" key="13">
    <source>
        <dbReference type="ARBA" id="ARBA00022723"/>
    </source>
</evidence>
<evidence type="ECO:0000256" key="2">
    <source>
        <dbReference type="ARBA" id="ARBA00004766"/>
    </source>
</evidence>
<comment type="catalytic activity">
    <reaction evidence="27">
        <text>L-homoserine + NAD(+) = L-aspartate 4-semialdehyde + NADH + H(+)</text>
        <dbReference type="Rhea" id="RHEA:15757"/>
        <dbReference type="ChEBI" id="CHEBI:15378"/>
        <dbReference type="ChEBI" id="CHEBI:57476"/>
        <dbReference type="ChEBI" id="CHEBI:57540"/>
        <dbReference type="ChEBI" id="CHEBI:57945"/>
        <dbReference type="ChEBI" id="CHEBI:537519"/>
        <dbReference type="EC" id="1.1.1.3"/>
    </reaction>
    <physiologicalReaction direction="right-to-left" evidence="27">
        <dbReference type="Rhea" id="RHEA:15759"/>
    </physiologicalReaction>
</comment>
<dbReference type="InterPro" id="IPR054352">
    <property type="entry name" value="ACT_Aspartokinase"/>
</dbReference>
<dbReference type="GO" id="GO:0004412">
    <property type="term" value="F:homoserine dehydrogenase activity"/>
    <property type="evidence" value="ECO:0007669"/>
    <property type="project" value="UniProtKB-EC"/>
</dbReference>
<evidence type="ECO:0000256" key="7">
    <source>
        <dbReference type="ARBA" id="ARBA00007952"/>
    </source>
</evidence>
<dbReference type="PROSITE" id="PS00324">
    <property type="entry name" value="ASPARTOKINASE"/>
    <property type="match status" value="1"/>
</dbReference>
<dbReference type="Pfam" id="PF03447">
    <property type="entry name" value="NAD_binding_3"/>
    <property type="match status" value="1"/>
</dbReference>
<dbReference type="Gene3D" id="3.40.1160.10">
    <property type="entry name" value="Acetylglutamate kinase-like"/>
    <property type="match status" value="1"/>
</dbReference>
<evidence type="ECO:0000256" key="21">
    <source>
        <dbReference type="ARBA" id="ARBA00023154"/>
    </source>
</evidence>
<dbReference type="InterPro" id="IPR002912">
    <property type="entry name" value="ACT_dom"/>
</dbReference>
<keyword evidence="19" id="KW-0520">NAD</keyword>
<keyword evidence="11" id="KW-0808">Transferase</keyword>
<dbReference type="Pfam" id="PF00696">
    <property type="entry name" value="AA_kinase"/>
    <property type="match status" value="1"/>
</dbReference>
<dbReference type="Gene3D" id="3.40.50.720">
    <property type="entry name" value="NAD(P)-binding Rossmann-like Domain"/>
    <property type="match status" value="1"/>
</dbReference>
<dbReference type="SUPFAM" id="SSF51735">
    <property type="entry name" value="NAD(P)-binding Rossmann-fold domains"/>
    <property type="match status" value="1"/>
</dbReference>
<evidence type="ECO:0000313" key="30">
    <source>
        <dbReference type="Proteomes" id="UP000198724"/>
    </source>
</evidence>
<dbReference type="InterPro" id="IPR011147">
    <property type="entry name" value="Bifunc_Aspkin/hSer_DH"/>
</dbReference>
<evidence type="ECO:0000256" key="19">
    <source>
        <dbReference type="ARBA" id="ARBA00023027"/>
    </source>
</evidence>
<evidence type="ECO:0000256" key="15">
    <source>
        <dbReference type="ARBA" id="ARBA00022777"/>
    </source>
</evidence>
<dbReference type="PANTHER" id="PTHR43070">
    <property type="match status" value="1"/>
</dbReference>
<dbReference type="CDD" id="cd04921">
    <property type="entry name" value="ACT_AKi-HSDH-ThrA-like_1"/>
    <property type="match status" value="1"/>
</dbReference>
<organism evidence="29 30">
    <name type="scientific">Pontibacter chinhatensis</name>
    <dbReference type="NCBI Taxonomy" id="1436961"/>
    <lineage>
        <taxon>Bacteria</taxon>
        <taxon>Pseudomonadati</taxon>
        <taxon>Bacteroidota</taxon>
        <taxon>Cytophagia</taxon>
        <taxon>Cytophagales</taxon>
        <taxon>Hymenobacteraceae</taxon>
        <taxon>Pontibacter</taxon>
    </lineage>
</organism>
<comment type="pathway">
    <text evidence="4">Amino-acid biosynthesis; L-threonine biosynthesis; L-threonine from L-aspartate: step 3/5.</text>
</comment>
<dbReference type="InterPro" id="IPR045865">
    <property type="entry name" value="ACT-like_dom_sf"/>
</dbReference>
<dbReference type="STRING" id="1436961.SAMN05421739_1011030"/>
<comment type="pathway">
    <text evidence="2">Amino-acid biosynthesis; L-lysine biosynthesis via DAP pathway; (S)-tetrahydrodipicolinate from L-aspartate: step 1/4.</text>
</comment>
<dbReference type="GO" id="GO:0004072">
    <property type="term" value="F:aspartate kinase activity"/>
    <property type="evidence" value="ECO:0007669"/>
    <property type="project" value="UniProtKB-EC"/>
</dbReference>
<evidence type="ECO:0000256" key="1">
    <source>
        <dbReference type="ARBA" id="ARBA00001920"/>
    </source>
</evidence>
<evidence type="ECO:0000256" key="5">
    <source>
        <dbReference type="ARBA" id="ARBA00005062"/>
    </source>
</evidence>
<evidence type="ECO:0000256" key="14">
    <source>
        <dbReference type="ARBA" id="ARBA00022741"/>
    </source>
</evidence>
<dbReference type="GO" id="GO:0046872">
    <property type="term" value="F:metal ion binding"/>
    <property type="evidence" value="ECO:0007669"/>
    <property type="project" value="UniProtKB-KW"/>
</dbReference>
<dbReference type="GO" id="GO:0005524">
    <property type="term" value="F:ATP binding"/>
    <property type="evidence" value="ECO:0007669"/>
    <property type="project" value="UniProtKB-KW"/>
</dbReference>
<dbReference type="InterPro" id="IPR049638">
    <property type="entry name" value="AK-HD"/>
</dbReference>
<dbReference type="Gene3D" id="3.30.360.10">
    <property type="entry name" value="Dihydrodipicolinate Reductase, domain 2"/>
    <property type="match status" value="1"/>
</dbReference>
<name>A0A1I2PFC5_9BACT</name>
<evidence type="ECO:0000256" key="25">
    <source>
        <dbReference type="ARBA" id="ARBA00048561"/>
    </source>
</evidence>
<reference evidence="30" key="1">
    <citation type="submission" date="2016-10" db="EMBL/GenBank/DDBJ databases">
        <authorList>
            <person name="Varghese N."/>
            <person name="Submissions S."/>
        </authorList>
    </citation>
    <scope>NUCLEOTIDE SEQUENCE [LARGE SCALE GENOMIC DNA]</scope>
    <source>
        <strain evidence="30">LP51</strain>
    </source>
</reference>
<keyword evidence="30" id="KW-1185">Reference proteome</keyword>
<comment type="pathway">
    <text evidence="3">Amino-acid biosynthesis; L-methionine biosynthesis via de novo pathway; L-homoserine from L-aspartate: step 1/3.</text>
</comment>
<keyword evidence="10" id="KW-0028">Amino-acid biosynthesis</keyword>
<dbReference type="InterPro" id="IPR001048">
    <property type="entry name" value="Asp/Glu/Uridylate_kinase"/>
</dbReference>
<comment type="subunit">
    <text evidence="9">Homotetramer.</text>
</comment>
<dbReference type="PROSITE" id="PS51671">
    <property type="entry name" value="ACT"/>
    <property type="match status" value="1"/>
</dbReference>
<evidence type="ECO:0000256" key="12">
    <source>
        <dbReference type="ARBA" id="ARBA00022697"/>
    </source>
</evidence>
<evidence type="ECO:0000256" key="10">
    <source>
        <dbReference type="ARBA" id="ARBA00022605"/>
    </source>
</evidence>
<dbReference type="InterPro" id="IPR018042">
    <property type="entry name" value="Aspartate_kinase_CS"/>
</dbReference>
<comment type="similarity">
    <text evidence="7">In the C-terminal section; belongs to the homoserine dehydrogenase family.</text>
</comment>
<dbReference type="UniPathway" id="UPA00050">
    <property type="reaction ID" value="UER00063"/>
</dbReference>
<keyword evidence="13" id="KW-0479">Metal-binding</keyword>
<keyword evidence="17" id="KW-0521">NADP</keyword>
<evidence type="ECO:0000256" key="11">
    <source>
        <dbReference type="ARBA" id="ARBA00022679"/>
    </source>
</evidence>
<dbReference type="GO" id="GO:0009086">
    <property type="term" value="P:methionine biosynthetic process"/>
    <property type="evidence" value="ECO:0007669"/>
    <property type="project" value="UniProtKB-KW"/>
</dbReference>
<dbReference type="NCBIfam" id="NF006959">
    <property type="entry name" value="PRK09436.1"/>
    <property type="match status" value="1"/>
</dbReference>
<dbReference type="SUPFAM" id="SSF53633">
    <property type="entry name" value="Carbamate kinase-like"/>
    <property type="match status" value="1"/>
</dbReference>
<keyword evidence="23" id="KW-0511">Multifunctional enzyme</keyword>
<dbReference type="UniPathway" id="UPA00034">
    <property type="reaction ID" value="UER00015"/>
</dbReference>
<evidence type="ECO:0000256" key="4">
    <source>
        <dbReference type="ARBA" id="ARBA00005056"/>
    </source>
</evidence>
<evidence type="ECO:0000256" key="3">
    <source>
        <dbReference type="ARBA" id="ARBA00004986"/>
    </source>
</evidence>
<dbReference type="GO" id="GO:0009089">
    <property type="term" value="P:lysine biosynthetic process via diaminopimelate"/>
    <property type="evidence" value="ECO:0007669"/>
    <property type="project" value="UniProtKB-UniPathway"/>
</dbReference>
<dbReference type="InterPro" id="IPR001342">
    <property type="entry name" value="HDH_cat"/>
</dbReference>
<dbReference type="InterPro" id="IPR036291">
    <property type="entry name" value="NAD(P)-bd_dom_sf"/>
</dbReference>
<keyword evidence="15 29" id="KW-0418">Kinase</keyword>
<comment type="catalytic activity">
    <reaction evidence="26">
        <text>L-homoserine + NADP(+) = L-aspartate 4-semialdehyde + NADPH + H(+)</text>
        <dbReference type="Rhea" id="RHEA:15761"/>
        <dbReference type="ChEBI" id="CHEBI:15378"/>
        <dbReference type="ChEBI" id="CHEBI:57476"/>
        <dbReference type="ChEBI" id="CHEBI:57783"/>
        <dbReference type="ChEBI" id="CHEBI:58349"/>
        <dbReference type="ChEBI" id="CHEBI:537519"/>
        <dbReference type="EC" id="1.1.1.3"/>
    </reaction>
    <physiologicalReaction direction="right-to-left" evidence="26">
        <dbReference type="Rhea" id="RHEA:15763"/>
    </physiologicalReaction>
</comment>
<evidence type="ECO:0000259" key="28">
    <source>
        <dbReference type="PROSITE" id="PS51671"/>
    </source>
</evidence>
<dbReference type="AlphaFoldDB" id="A0A1I2PFC5"/>
<dbReference type="PROSITE" id="PS01042">
    <property type="entry name" value="HOMOSER_DHGENASE"/>
    <property type="match status" value="1"/>
</dbReference>
<dbReference type="Pfam" id="PF00742">
    <property type="entry name" value="Homoserine_dh"/>
    <property type="match status" value="1"/>
</dbReference>
<dbReference type="InterPro" id="IPR036393">
    <property type="entry name" value="AceGlu_kinase-like_sf"/>
</dbReference>
<dbReference type="PIRSF" id="PIRSF000727">
    <property type="entry name" value="ThrA"/>
    <property type="match status" value="1"/>
</dbReference>
<evidence type="ECO:0000256" key="9">
    <source>
        <dbReference type="ARBA" id="ARBA00011881"/>
    </source>
</evidence>
<dbReference type="GO" id="GO:0009090">
    <property type="term" value="P:homoserine biosynthetic process"/>
    <property type="evidence" value="ECO:0007669"/>
    <property type="project" value="UniProtKB-ARBA"/>
</dbReference>
<evidence type="ECO:0000256" key="23">
    <source>
        <dbReference type="ARBA" id="ARBA00023268"/>
    </source>
</evidence>
<comment type="pathway">
    <text evidence="6">Amino-acid biosynthesis; L-threonine biosynthesis; L-threonine from L-aspartate: step 1/5.</text>
</comment>
<evidence type="ECO:0000256" key="6">
    <source>
        <dbReference type="ARBA" id="ARBA00005139"/>
    </source>
</evidence>
<comment type="pathway">
    <text evidence="5">Amino-acid biosynthesis; L-methionine biosynthesis via de novo pathway; L-homoserine from L-aspartate: step 3/3.</text>
</comment>
<dbReference type="Proteomes" id="UP000198724">
    <property type="component" value="Unassembled WGS sequence"/>
</dbReference>
<keyword evidence="12" id="KW-0791">Threonine biosynthesis</keyword>
<evidence type="ECO:0000256" key="20">
    <source>
        <dbReference type="ARBA" id="ARBA00023053"/>
    </source>
</evidence>
<dbReference type="NCBIfam" id="TIGR00657">
    <property type="entry name" value="asp_kinases"/>
    <property type="match status" value="1"/>
</dbReference>
<keyword evidence="22" id="KW-0486">Methionine biosynthesis</keyword>
<dbReference type="FunFam" id="3.30.2130.10:FF:000001">
    <property type="entry name" value="Bifunctional aspartokinase/homoserine dehydrogenase"/>
    <property type="match status" value="1"/>
</dbReference>
<evidence type="ECO:0000256" key="24">
    <source>
        <dbReference type="ARBA" id="ARBA00044938"/>
    </source>
</evidence>
<dbReference type="PANTHER" id="PTHR43070:SF5">
    <property type="entry name" value="HOMOSERINE DEHYDROGENASE"/>
    <property type="match status" value="1"/>
</dbReference>
<evidence type="ECO:0000256" key="26">
    <source>
        <dbReference type="ARBA" id="ARBA00048841"/>
    </source>
</evidence>
<dbReference type="Gene3D" id="3.30.2130.10">
    <property type="entry name" value="VC0802-like"/>
    <property type="match status" value="1"/>
</dbReference>
<dbReference type="UniPathway" id="UPA00051">
    <property type="reaction ID" value="UER00462"/>
</dbReference>
<comment type="catalytic activity">
    <reaction evidence="25">
        <text>L-aspartate + ATP = 4-phospho-L-aspartate + ADP</text>
        <dbReference type="Rhea" id="RHEA:23776"/>
        <dbReference type="ChEBI" id="CHEBI:29991"/>
        <dbReference type="ChEBI" id="CHEBI:30616"/>
        <dbReference type="ChEBI" id="CHEBI:57535"/>
        <dbReference type="ChEBI" id="CHEBI:456216"/>
        <dbReference type="EC" id="2.7.2.4"/>
    </reaction>
    <physiologicalReaction direction="left-to-right" evidence="25">
        <dbReference type="Rhea" id="RHEA:23777"/>
    </physiologicalReaction>
</comment>
<evidence type="ECO:0000256" key="17">
    <source>
        <dbReference type="ARBA" id="ARBA00022857"/>
    </source>
</evidence>
<dbReference type="Pfam" id="PF22468">
    <property type="entry name" value="ACT_9"/>
    <property type="match status" value="2"/>
</dbReference>
<dbReference type="InterPro" id="IPR019811">
    <property type="entry name" value="HDH_CS"/>
</dbReference>
<keyword evidence="20" id="KW-0915">Sodium</keyword>
<dbReference type="CDD" id="cd04243">
    <property type="entry name" value="AAK_AK-HSDH-like"/>
    <property type="match status" value="1"/>
</dbReference>
<gene>
    <name evidence="29" type="ORF">SAMN05421739_1011030</name>
</gene>
<dbReference type="FunFam" id="3.30.360.10:FF:000006">
    <property type="entry name" value="Bifunctional aspartokinase/homoserine dehydrogenase"/>
    <property type="match status" value="1"/>
</dbReference>
<evidence type="ECO:0000256" key="27">
    <source>
        <dbReference type="ARBA" id="ARBA00049031"/>
    </source>
</evidence>
<evidence type="ECO:0000313" key="29">
    <source>
        <dbReference type="EMBL" id="SFG14788.1"/>
    </source>
</evidence>
<protein>
    <submittedName>
        <fullName evidence="29">Aspartate kinase</fullName>
    </submittedName>
</protein>
<feature type="domain" description="ACT" evidence="28">
    <location>
        <begin position="400"/>
        <end position="468"/>
    </location>
</feature>
<proteinExistence type="inferred from homology"/>
<evidence type="ECO:0000256" key="8">
    <source>
        <dbReference type="ARBA" id="ARBA00010046"/>
    </source>
</evidence>
<evidence type="ECO:0000256" key="18">
    <source>
        <dbReference type="ARBA" id="ARBA00023002"/>
    </source>
</evidence>
<evidence type="ECO:0000256" key="16">
    <source>
        <dbReference type="ARBA" id="ARBA00022840"/>
    </source>
</evidence>
<accession>A0A1I2PFC5</accession>
<comment type="similarity">
    <text evidence="8">In the N-terminal section; belongs to the aspartokinase family.</text>
</comment>
<dbReference type="GO" id="GO:0009088">
    <property type="term" value="P:threonine biosynthetic process"/>
    <property type="evidence" value="ECO:0007669"/>
    <property type="project" value="UniProtKB-UniPathway"/>
</dbReference>
<comment type="function">
    <text evidence="24">Bifunctional aspartate kinase and homoserine dehydrogenase that catalyzes the first and the third steps toward the synthesis of lysine, methionine and threonine from aspartate.</text>
</comment>
<dbReference type="InterPro" id="IPR001341">
    <property type="entry name" value="Asp_kinase"/>
</dbReference>
<keyword evidence="18" id="KW-0560">Oxidoreductase</keyword>
<dbReference type="InterPro" id="IPR005106">
    <property type="entry name" value="Asp/hSer_DH_NAD-bd"/>
</dbReference>
<dbReference type="SUPFAM" id="SSF55021">
    <property type="entry name" value="ACT-like"/>
    <property type="match status" value="2"/>
</dbReference>
<keyword evidence="16" id="KW-0067">ATP-binding</keyword>
<dbReference type="SUPFAM" id="SSF55347">
    <property type="entry name" value="Glyceraldehyde-3-phosphate dehydrogenase-like, C-terminal domain"/>
    <property type="match status" value="1"/>
</dbReference>
<keyword evidence="14" id="KW-0547">Nucleotide-binding</keyword>
<keyword evidence="21" id="KW-0457">Lysine biosynthesis</keyword>
<evidence type="ECO:0000256" key="22">
    <source>
        <dbReference type="ARBA" id="ARBA00023167"/>
    </source>
</evidence>
<dbReference type="GO" id="GO:0050661">
    <property type="term" value="F:NADP binding"/>
    <property type="evidence" value="ECO:0007669"/>
    <property type="project" value="InterPro"/>
</dbReference>
<dbReference type="RefSeq" id="WP_092099379.1">
    <property type="nucleotide sequence ID" value="NZ_FOOT01000001.1"/>
</dbReference>
<dbReference type="OrthoDB" id="9799110at2"/>
<dbReference type="EMBL" id="FOOT01000001">
    <property type="protein sequence ID" value="SFG14788.1"/>
    <property type="molecule type" value="Genomic_DNA"/>
</dbReference>